<dbReference type="PaxDb" id="523849-OCC_01374"/>
<evidence type="ECO:0000259" key="2">
    <source>
        <dbReference type="Pfam" id="PF03008"/>
    </source>
</evidence>
<organism evidence="3 4">
    <name type="scientific">Thermococcus litoralis (strain ATCC 51850 / DSM 5473 / JCM 8560 / NS-C)</name>
    <dbReference type="NCBI Taxonomy" id="523849"/>
    <lineage>
        <taxon>Archaea</taxon>
        <taxon>Methanobacteriati</taxon>
        <taxon>Methanobacteriota</taxon>
        <taxon>Thermococci</taxon>
        <taxon>Thermococcales</taxon>
        <taxon>Thermococcaceae</taxon>
        <taxon>Thermococcus</taxon>
    </lineage>
</organism>
<dbReference type="Pfam" id="PF01637">
    <property type="entry name" value="ATPase_2"/>
    <property type="match status" value="1"/>
</dbReference>
<evidence type="ECO:0000313" key="4">
    <source>
        <dbReference type="Proteomes" id="UP000015502"/>
    </source>
</evidence>
<dbReference type="PANTHER" id="PTHR34704">
    <property type="entry name" value="ATPASE"/>
    <property type="match status" value="1"/>
</dbReference>
<evidence type="ECO:0000313" key="3">
    <source>
        <dbReference type="EMBL" id="EHR79138.1"/>
    </source>
</evidence>
<evidence type="ECO:0000259" key="1">
    <source>
        <dbReference type="Pfam" id="PF01637"/>
    </source>
</evidence>
<dbReference type="AlphaFoldDB" id="H3ZLK0"/>
<name>H3ZLK0_THELN</name>
<feature type="domain" description="DUF234" evidence="2">
    <location>
        <begin position="315"/>
        <end position="413"/>
    </location>
</feature>
<sequence>MRFINREHEIAMLQKARELSKKKLYTIVIYGMRRVGKTRLLLEFLEENDLYLFVNRTKTSESLLREYEEILRKKGIITRYEHISTWDEFFEVLFERFNGVVAFDEFQEFQKVDPSVIPTLQRLIDMNENRGGIMFIFTGSTIGLIEKLFKDSKESLYGRIKRKIHLKELGIKGAYEMAKELKLESLDDFISLYSIFGGFPKYYVTIEDEGLEGRSAGEIVKNLFFTPSAPLEDEIPKILSLEFGRRSGVYYDILEAVANGATSISKIAGYMNREETSLTRQLKELIEYFKLLSYDRAVLGKERVLYINHPLINFWFRFIHPRLSEYEAMREDLGEEVISMLPEYVGRRFDFICRELLWILNRENKLPFKFTEVGRHWGYYREEGKRKVYEIDIVALSRDRKKAIFGECKWKKKAINGEKLVEELKKKVKLTGWKGEAYYLISAKKIKNAPEDAVILDEKAILKVLNSPSP</sequence>
<dbReference type="Proteomes" id="UP000015502">
    <property type="component" value="Chromosome"/>
</dbReference>
<dbReference type="InterPro" id="IPR011335">
    <property type="entry name" value="Restrct_endonuc-II-like"/>
</dbReference>
<dbReference type="SUPFAM" id="SSF52540">
    <property type="entry name" value="P-loop containing nucleoside triphosphate hydrolases"/>
    <property type="match status" value="1"/>
</dbReference>
<dbReference type="PANTHER" id="PTHR34704:SF2">
    <property type="entry name" value="ATPASE"/>
    <property type="match status" value="1"/>
</dbReference>
<dbReference type="Gene3D" id="3.40.50.300">
    <property type="entry name" value="P-loop containing nucleotide triphosphate hydrolases"/>
    <property type="match status" value="1"/>
</dbReference>
<accession>H3ZLK0</accession>
<protein>
    <submittedName>
        <fullName evidence="3">ATPase</fullName>
    </submittedName>
</protein>
<dbReference type="STRING" id="523849.OCC_01374"/>
<keyword evidence="4" id="KW-1185">Reference proteome</keyword>
<dbReference type="InterPro" id="IPR027417">
    <property type="entry name" value="P-loop_NTPase"/>
</dbReference>
<proteinExistence type="predicted"/>
<dbReference type="GO" id="GO:0005524">
    <property type="term" value="F:ATP binding"/>
    <property type="evidence" value="ECO:0007669"/>
    <property type="project" value="InterPro"/>
</dbReference>
<reference evidence="3 4" key="1">
    <citation type="journal article" date="2012" name="J. Bacteriol.">
        <title>Genome sequence of the model hyperthermophilic archaeon Thermococcus litoralis NS-C.</title>
        <authorList>
            <person name="Gardner A.F."/>
            <person name="Kumar S."/>
            <person name="Perler F.B."/>
        </authorList>
    </citation>
    <scope>NUCLEOTIDE SEQUENCE [LARGE SCALE GENOMIC DNA]</scope>
    <source>
        <strain evidence="4">ATCC 51850 / DSM 5473 / JCM 8560 / NS-C</strain>
    </source>
</reference>
<feature type="domain" description="ATPase" evidence="1">
    <location>
        <begin position="3"/>
        <end position="203"/>
    </location>
</feature>
<dbReference type="Pfam" id="PF03008">
    <property type="entry name" value="DUF234"/>
    <property type="match status" value="1"/>
</dbReference>
<dbReference type="KEGG" id="tlt:OCC_01374"/>
<dbReference type="InterPro" id="IPR011579">
    <property type="entry name" value="ATPase_dom"/>
</dbReference>
<dbReference type="InterPro" id="IPR004256">
    <property type="entry name" value="DUF234"/>
</dbReference>
<dbReference type="SUPFAM" id="SSF52980">
    <property type="entry name" value="Restriction endonuclease-like"/>
    <property type="match status" value="1"/>
</dbReference>
<dbReference type="EMBL" id="CP006670">
    <property type="protein sequence ID" value="EHR79138.1"/>
    <property type="molecule type" value="Genomic_DNA"/>
</dbReference>
<dbReference type="GeneID" id="16549364"/>
<dbReference type="OrthoDB" id="132045at2157"/>
<dbReference type="HOGENOM" id="CLU_041137_3_0_2"/>
<gene>
    <name evidence="3" type="ORF">OCC_01374</name>
</gene>
<dbReference type="RefSeq" id="WP_004067315.1">
    <property type="nucleotide sequence ID" value="NC_022084.1"/>
</dbReference>